<dbReference type="Proteomes" id="UP000660668">
    <property type="component" value="Unassembled WGS sequence"/>
</dbReference>
<evidence type="ECO:0000256" key="2">
    <source>
        <dbReference type="ARBA" id="ARBA00023125"/>
    </source>
</evidence>
<dbReference type="SUPFAM" id="SSF52242">
    <property type="entry name" value="Cobalamin (vitamin B12)-binding domain"/>
    <property type="match status" value="1"/>
</dbReference>
<dbReference type="Gene3D" id="3.40.50.280">
    <property type="entry name" value="Cobalamin-binding domain"/>
    <property type="match status" value="1"/>
</dbReference>
<feature type="region of interest" description="Disordered" evidence="4">
    <location>
        <begin position="66"/>
        <end position="87"/>
    </location>
</feature>
<dbReference type="Gene3D" id="1.10.1660.10">
    <property type="match status" value="1"/>
</dbReference>
<dbReference type="AlphaFoldDB" id="A0A930YH43"/>
<dbReference type="PANTHER" id="PTHR30204">
    <property type="entry name" value="REDOX-CYCLING DRUG-SENSING TRANSCRIPTIONAL ACTIVATOR SOXR"/>
    <property type="match status" value="1"/>
</dbReference>
<dbReference type="InterPro" id="IPR036724">
    <property type="entry name" value="Cobalamin-bd_sf"/>
</dbReference>
<dbReference type="InterPro" id="IPR047057">
    <property type="entry name" value="MerR_fam"/>
</dbReference>
<dbReference type="GO" id="GO:0003700">
    <property type="term" value="F:DNA-binding transcription factor activity"/>
    <property type="evidence" value="ECO:0007669"/>
    <property type="project" value="InterPro"/>
</dbReference>
<dbReference type="InterPro" id="IPR003759">
    <property type="entry name" value="Cbl-bd_cap"/>
</dbReference>
<evidence type="ECO:0000256" key="4">
    <source>
        <dbReference type="SAM" id="MobiDB-lite"/>
    </source>
</evidence>
<keyword evidence="8" id="KW-1185">Reference proteome</keyword>
<dbReference type="InterPro" id="IPR006158">
    <property type="entry name" value="Cobalamin-bd"/>
</dbReference>
<protein>
    <submittedName>
        <fullName evidence="7">MerR family transcriptional regulator</fullName>
    </submittedName>
</protein>
<dbReference type="Gene3D" id="1.10.1240.10">
    <property type="entry name" value="Methionine synthase domain"/>
    <property type="match status" value="1"/>
</dbReference>
<dbReference type="Pfam" id="PF13411">
    <property type="entry name" value="MerR_1"/>
    <property type="match status" value="1"/>
</dbReference>
<evidence type="ECO:0000259" key="5">
    <source>
        <dbReference type="PROSITE" id="PS50937"/>
    </source>
</evidence>
<evidence type="ECO:0000256" key="3">
    <source>
        <dbReference type="ARBA" id="ARBA00023163"/>
    </source>
</evidence>
<dbReference type="GO" id="GO:0046872">
    <property type="term" value="F:metal ion binding"/>
    <property type="evidence" value="ECO:0007669"/>
    <property type="project" value="InterPro"/>
</dbReference>
<dbReference type="RefSeq" id="WP_194696392.1">
    <property type="nucleotide sequence ID" value="NZ_JADKPO010000012.1"/>
</dbReference>
<evidence type="ECO:0000313" key="8">
    <source>
        <dbReference type="Proteomes" id="UP000660668"/>
    </source>
</evidence>
<dbReference type="Pfam" id="PF02310">
    <property type="entry name" value="B12-binding"/>
    <property type="match status" value="1"/>
</dbReference>
<dbReference type="InterPro" id="IPR000551">
    <property type="entry name" value="MerR-type_HTH_dom"/>
</dbReference>
<dbReference type="PANTHER" id="PTHR30204:SF67">
    <property type="entry name" value="HTH-TYPE TRANSCRIPTIONAL REGULATOR MLRA-RELATED"/>
    <property type="match status" value="1"/>
</dbReference>
<accession>A0A930YH43</accession>
<feature type="domain" description="HTH merR-type" evidence="5">
    <location>
        <begin position="1"/>
        <end position="70"/>
    </location>
</feature>
<dbReference type="SMART" id="SM00422">
    <property type="entry name" value="HTH_MERR"/>
    <property type="match status" value="1"/>
</dbReference>
<evidence type="ECO:0000256" key="1">
    <source>
        <dbReference type="ARBA" id="ARBA00023015"/>
    </source>
</evidence>
<dbReference type="GO" id="GO:0003677">
    <property type="term" value="F:DNA binding"/>
    <property type="evidence" value="ECO:0007669"/>
    <property type="project" value="UniProtKB-KW"/>
</dbReference>
<dbReference type="CDD" id="cd01104">
    <property type="entry name" value="HTH_MlrA-CarA"/>
    <property type="match status" value="1"/>
</dbReference>
<dbReference type="Pfam" id="PF02607">
    <property type="entry name" value="B12-binding_2"/>
    <property type="match status" value="1"/>
</dbReference>
<feature type="domain" description="B12-binding" evidence="6">
    <location>
        <begin position="178"/>
        <end position="303"/>
    </location>
</feature>
<name>A0A930YH43_9ACTN</name>
<dbReference type="InterPro" id="IPR009061">
    <property type="entry name" value="DNA-bd_dom_put_sf"/>
</dbReference>
<dbReference type="EMBL" id="JADKPO010000012">
    <property type="protein sequence ID" value="MBF4768251.1"/>
    <property type="molecule type" value="Genomic_DNA"/>
</dbReference>
<comment type="caution">
    <text evidence="7">The sequence shown here is derived from an EMBL/GenBank/DDBJ whole genome shotgun (WGS) entry which is preliminary data.</text>
</comment>
<dbReference type="GO" id="GO:0031419">
    <property type="term" value="F:cobalamin binding"/>
    <property type="evidence" value="ECO:0007669"/>
    <property type="project" value="InterPro"/>
</dbReference>
<dbReference type="InterPro" id="IPR036594">
    <property type="entry name" value="Meth_synthase_dom"/>
</dbReference>
<keyword evidence="2" id="KW-0238">DNA-binding</keyword>
<proteinExistence type="predicted"/>
<dbReference type="PROSITE" id="PS51332">
    <property type="entry name" value="B12_BINDING"/>
    <property type="match status" value="1"/>
</dbReference>
<dbReference type="SUPFAM" id="SSF46955">
    <property type="entry name" value="Putative DNA-binding domain"/>
    <property type="match status" value="1"/>
</dbReference>
<dbReference type="PROSITE" id="PS50937">
    <property type="entry name" value="HTH_MERR_2"/>
    <property type="match status" value="1"/>
</dbReference>
<sequence length="303" mass="31639">MYSVKHAAAMTGIPPDTLRMWERRYGVVAPVRTEGGYRLYDDAAISRLSAMRALVEAGWPPRLAAEQVRSGTTAGPLASPPTGDEVPVAVDDPAGDVAVLVAMATDFDAHALETVLAEMFERDDFEHVVDTWLMPALISLGSAWHRGKVTVAGEHFVSAAVQRRLAAAYDAAPTNPDGPRVVVGLARGSRHELGVLAFAVALRRAGLAVLYVGSDLPAETWVVTATDQRPAAVVVGVPSSDDVPAVRDTVAALIAARPDLKVFVGGGHQSRVGGAALPLGHRLGEAAEEVARVLGVVGQAATA</sequence>
<reference evidence="7" key="1">
    <citation type="submission" date="2020-11" db="EMBL/GenBank/DDBJ databases">
        <title>Nocardioides cynanchi sp. nov., isolated from soil of rhizosphere of Cynanchum wilfordii.</title>
        <authorList>
            <person name="Lee J.-S."/>
            <person name="Suh M.K."/>
            <person name="Kim J.-S."/>
        </authorList>
    </citation>
    <scope>NUCLEOTIDE SEQUENCE</scope>
    <source>
        <strain evidence="7">KCTC 19276</strain>
    </source>
</reference>
<keyword evidence="3" id="KW-0804">Transcription</keyword>
<organism evidence="7 8">
    <name type="scientific">Nocardioides agariphilus</name>
    <dbReference type="NCBI Taxonomy" id="433664"/>
    <lineage>
        <taxon>Bacteria</taxon>
        <taxon>Bacillati</taxon>
        <taxon>Actinomycetota</taxon>
        <taxon>Actinomycetes</taxon>
        <taxon>Propionibacteriales</taxon>
        <taxon>Nocardioidaceae</taxon>
        <taxon>Nocardioides</taxon>
    </lineage>
</organism>
<gene>
    <name evidence="7" type="ORF">ISU10_10765</name>
</gene>
<evidence type="ECO:0000259" key="6">
    <source>
        <dbReference type="PROSITE" id="PS51332"/>
    </source>
</evidence>
<keyword evidence="1" id="KW-0805">Transcription regulation</keyword>
<evidence type="ECO:0000313" key="7">
    <source>
        <dbReference type="EMBL" id="MBF4768251.1"/>
    </source>
</evidence>